<dbReference type="InterPro" id="IPR036188">
    <property type="entry name" value="FAD/NAD-bd_sf"/>
</dbReference>
<dbReference type="InterPro" id="IPR050151">
    <property type="entry name" value="Class-I_Pyr_Nuc-Dis_Oxidored"/>
</dbReference>
<accession>A0A835H1S9</accession>
<comment type="caution">
    <text evidence="1">The sequence shown here is derived from an EMBL/GenBank/DDBJ whole genome shotgun (WGS) entry which is preliminary data.</text>
</comment>
<name>A0A835H1S9_9MAGN</name>
<dbReference type="SUPFAM" id="SSF55424">
    <property type="entry name" value="FAD/NAD-linked reductases, dimerisation (C-terminal) domain"/>
    <property type="match status" value="1"/>
</dbReference>
<evidence type="ECO:0000313" key="2">
    <source>
        <dbReference type="Proteomes" id="UP000631114"/>
    </source>
</evidence>
<protein>
    <submittedName>
        <fullName evidence="1">Uncharacterized protein</fullName>
    </submittedName>
</protein>
<dbReference type="Gene3D" id="3.10.20.90">
    <property type="entry name" value="Phosphatidylinositol 3-kinase Catalytic Subunit, Chain A, domain 1"/>
    <property type="match status" value="1"/>
</dbReference>
<evidence type="ECO:0000313" key="1">
    <source>
        <dbReference type="EMBL" id="KAF9591434.1"/>
    </source>
</evidence>
<dbReference type="GO" id="GO:0006103">
    <property type="term" value="P:2-oxoglutarate metabolic process"/>
    <property type="evidence" value="ECO:0007669"/>
    <property type="project" value="TreeGrafter"/>
</dbReference>
<dbReference type="PANTHER" id="PTHR22912">
    <property type="entry name" value="DISULFIDE OXIDOREDUCTASE"/>
    <property type="match status" value="1"/>
</dbReference>
<dbReference type="Proteomes" id="UP000631114">
    <property type="component" value="Unassembled WGS sequence"/>
</dbReference>
<dbReference type="Gene3D" id="3.50.50.60">
    <property type="entry name" value="FAD/NAD(P)-binding domain"/>
    <property type="match status" value="1"/>
</dbReference>
<gene>
    <name evidence="1" type="ORF">IFM89_004132</name>
</gene>
<dbReference type="GO" id="GO:0050660">
    <property type="term" value="F:flavin adenine dinucleotide binding"/>
    <property type="evidence" value="ECO:0007669"/>
    <property type="project" value="TreeGrafter"/>
</dbReference>
<reference evidence="1 2" key="1">
    <citation type="submission" date="2020-10" db="EMBL/GenBank/DDBJ databases">
        <title>The Coptis chinensis genome and diversification of protoberbering-type alkaloids.</title>
        <authorList>
            <person name="Wang B."/>
            <person name="Shu S."/>
            <person name="Song C."/>
            <person name="Liu Y."/>
        </authorList>
    </citation>
    <scope>NUCLEOTIDE SEQUENCE [LARGE SCALE GENOMIC DNA]</scope>
    <source>
        <strain evidence="1">HL-2020</strain>
        <tissue evidence="1">Leaf</tissue>
    </source>
</reference>
<dbReference type="GO" id="GO:0005739">
    <property type="term" value="C:mitochondrion"/>
    <property type="evidence" value="ECO:0007669"/>
    <property type="project" value="TreeGrafter"/>
</dbReference>
<keyword evidence="2" id="KW-1185">Reference proteome</keyword>
<dbReference type="PANTHER" id="PTHR22912:SF223">
    <property type="entry name" value="DIHYDROLIPOYL DEHYDROGENASE 1, MITOCHONDRIAL"/>
    <property type="match status" value="1"/>
</dbReference>
<dbReference type="InterPro" id="IPR016156">
    <property type="entry name" value="FAD/NAD-linked_Rdtase_dimer_sf"/>
</dbReference>
<dbReference type="GO" id="GO:0045252">
    <property type="term" value="C:oxoglutarate dehydrogenase complex"/>
    <property type="evidence" value="ECO:0007669"/>
    <property type="project" value="TreeGrafter"/>
</dbReference>
<sequence>MCIILPFDGTNDKIQAVIEAEFCPKLVELFPDEEVDYCPPIISQPTFFVKVYMEGNQIGKKVDMLAHQNYDKYGRDGSVKSENFIRCQADFGTITGGERTTLEADVVRSYLTGRNPFTAGLDLDKIGVNTDNVGRKEGHVDYDMVHRVVYTHPEVASVGKTEEQ</sequence>
<dbReference type="EMBL" id="JADFTS010000008">
    <property type="protein sequence ID" value="KAF9591434.1"/>
    <property type="molecule type" value="Genomic_DNA"/>
</dbReference>
<organism evidence="1 2">
    <name type="scientific">Coptis chinensis</name>
    <dbReference type="NCBI Taxonomy" id="261450"/>
    <lineage>
        <taxon>Eukaryota</taxon>
        <taxon>Viridiplantae</taxon>
        <taxon>Streptophyta</taxon>
        <taxon>Embryophyta</taxon>
        <taxon>Tracheophyta</taxon>
        <taxon>Spermatophyta</taxon>
        <taxon>Magnoliopsida</taxon>
        <taxon>Ranunculales</taxon>
        <taxon>Ranunculaceae</taxon>
        <taxon>Coptidoideae</taxon>
        <taxon>Coptis</taxon>
    </lineage>
</organism>
<dbReference type="AlphaFoldDB" id="A0A835H1S9"/>
<proteinExistence type="predicted"/>
<dbReference type="GO" id="GO:0004148">
    <property type="term" value="F:dihydrolipoyl dehydrogenase (NADH) activity"/>
    <property type="evidence" value="ECO:0007669"/>
    <property type="project" value="TreeGrafter"/>
</dbReference>